<evidence type="ECO:0000313" key="2">
    <source>
        <dbReference type="Proteomes" id="UP000042997"/>
    </source>
</evidence>
<sequence>MIGATPPCADDNANYAHVAAHRKRKGETRPEILGPAVLALYKDYMSCLVAAGGPEPNGAFTESDQQILKGNADYLTLANFASLRGAILSAGPAKKCPYCYQLAASQVDHYLPKAHFGEYAIYAPNLVPICGRCNGKKLNRYKRPEGGRRYLHPYFDRLPTGSTPFVTATLSVGASITIAFNIVKVPGISDEIWNILRSQFADLDLGTRYMEEAIETMMSMRFSQ</sequence>
<organism evidence="1 2">
    <name type="scientific">Rhodococcus ruber</name>
    <dbReference type="NCBI Taxonomy" id="1830"/>
    <lineage>
        <taxon>Bacteria</taxon>
        <taxon>Bacillati</taxon>
        <taxon>Actinomycetota</taxon>
        <taxon>Actinomycetes</taxon>
        <taxon>Mycobacteriales</taxon>
        <taxon>Nocardiaceae</taxon>
        <taxon>Rhodococcus</taxon>
    </lineage>
</organism>
<protein>
    <recommendedName>
        <fullName evidence="3">HNH endonuclease</fullName>
    </recommendedName>
</protein>
<reference evidence="1 2" key="1">
    <citation type="journal article" date="2014" name="Genome Announc.">
        <title>Draft Genome Sequence of Propane- and Butane-Oxidizing Actinobacterium Rhodococcus ruber IEGM 231.</title>
        <authorList>
            <person name="Ivshina I.B."/>
            <person name="Kuyukina M.S."/>
            <person name="Krivoruchko A.V."/>
            <person name="Barbe V."/>
            <person name="Fischer C."/>
        </authorList>
    </citation>
    <scope>NUCLEOTIDE SEQUENCE [LARGE SCALE GENOMIC DNA]</scope>
</reference>
<name>A0A098BRD0_9NOCA</name>
<dbReference type="EMBL" id="CCSD01000081">
    <property type="protein sequence ID" value="CDZ90276.1"/>
    <property type="molecule type" value="Genomic_DNA"/>
</dbReference>
<dbReference type="RefSeq" id="WP_230831866.1">
    <property type="nucleotide sequence ID" value="NZ_JAJNCM010000055.1"/>
</dbReference>
<dbReference type="Gene3D" id="1.10.30.50">
    <property type="match status" value="1"/>
</dbReference>
<evidence type="ECO:0000313" key="1">
    <source>
        <dbReference type="EMBL" id="CDZ90276.1"/>
    </source>
</evidence>
<dbReference type="CDD" id="cd00085">
    <property type="entry name" value="HNHc"/>
    <property type="match status" value="1"/>
</dbReference>
<proteinExistence type="predicted"/>
<dbReference type="InterPro" id="IPR003615">
    <property type="entry name" value="HNH_nuc"/>
</dbReference>
<dbReference type="AlphaFoldDB" id="A0A098BRD0"/>
<accession>A0A098BRD0</accession>
<dbReference type="Proteomes" id="UP000042997">
    <property type="component" value="Unassembled WGS sequence"/>
</dbReference>
<evidence type="ECO:0008006" key="3">
    <source>
        <dbReference type="Google" id="ProtNLM"/>
    </source>
</evidence>
<gene>
    <name evidence="1" type="ORF">RHRU231_680045</name>
</gene>